<dbReference type="Proteomes" id="UP001225042">
    <property type="component" value="Unassembled WGS sequence"/>
</dbReference>
<sequence>MSTPVTPADYFQPVLASARLQNELSDELTASDLRRKVAENLRINFLRIFQPNTATDIPEPASITTSPDNVERVNSLLSQLHDRYADLLNKPHVFNYYLEDDDLAVADKFRSGEALRFLTETLTPYLADLAERGICTEDVLQEKYNEFLGISPATGTIAAEEFWDSPVVMFYTSHMAYKDAAERMRMENEDTPVSWFEEQLNSEDNQLDMIKEPDSSNLQKPSV</sequence>
<evidence type="ECO:0000256" key="1">
    <source>
        <dbReference type="SAM" id="MobiDB-lite"/>
    </source>
</evidence>
<organism evidence="2 3">
    <name type="scientific">Enterobacter soli</name>
    <dbReference type="NCBI Taxonomy" id="885040"/>
    <lineage>
        <taxon>Bacteria</taxon>
        <taxon>Pseudomonadati</taxon>
        <taxon>Pseudomonadota</taxon>
        <taxon>Gammaproteobacteria</taxon>
        <taxon>Enterobacterales</taxon>
        <taxon>Enterobacteriaceae</taxon>
        <taxon>Enterobacter</taxon>
    </lineage>
</organism>
<gene>
    <name evidence="2" type="ORF">RBJ67_25905</name>
</gene>
<comment type="caution">
    <text evidence="2">The sequence shown here is derived from an EMBL/GenBank/DDBJ whole genome shotgun (WGS) entry which is preliminary data.</text>
</comment>
<evidence type="ECO:0000313" key="2">
    <source>
        <dbReference type="EMBL" id="MDQ2259568.1"/>
    </source>
</evidence>
<name>A0AAW8HGN0_9ENTR</name>
<accession>A0AAW8HGN0</accession>
<keyword evidence="3" id="KW-1185">Reference proteome</keyword>
<proteinExistence type="predicted"/>
<dbReference type="AlphaFoldDB" id="A0AAW8HGN0"/>
<reference evidence="2 3" key="1">
    <citation type="submission" date="2023-08" db="EMBL/GenBank/DDBJ databases">
        <authorList>
            <person name="Dale J."/>
        </authorList>
    </citation>
    <scope>NUCLEOTIDE SEQUENCE [LARGE SCALE GENOMIC DNA]</scope>
    <source>
        <strain evidence="2 3">2023EL-00788</strain>
    </source>
</reference>
<protein>
    <submittedName>
        <fullName evidence="2">Uncharacterized protein</fullName>
    </submittedName>
</protein>
<evidence type="ECO:0000313" key="3">
    <source>
        <dbReference type="Proteomes" id="UP001225042"/>
    </source>
</evidence>
<feature type="region of interest" description="Disordered" evidence="1">
    <location>
        <begin position="204"/>
        <end position="223"/>
    </location>
</feature>
<dbReference type="RefSeq" id="WP_045336779.1">
    <property type="nucleotide sequence ID" value="NZ_JAVDKS010000022.1"/>
</dbReference>
<dbReference type="EMBL" id="JAVDKS010000022">
    <property type="protein sequence ID" value="MDQ2259568.1"/>
    <property type="molecule type" value="Genomic_DNA"/>
</dbReference>